<sequence length="379" mass="41255">MPKRLLSLVVLLAFAPCLPAQTPRTFPDAKHKGGELVHVSGLPVLTVRGTPEEIGEQLGVLAVKNAPGLIDLLHEFLKDTKKEDAFDGIKLLSRQLKKNFPKDHLTEMEAAVKVSGQDIDLMYFANTIYDLSSGMGCATIVVEPGRSKTGAPVFGRNFDWMPSKGIDDHTLVVVYRPTGKKAFATVTISPITGCISGMNEDGLAVTINEIHLKQSKDKPSFNWKGTPTLALFRRVLEECGSVAEAESLLTKAERTTTSCMTLCDVNGGAVFEITPKTIAVRKAENEVCCCTNHFFSDTLGIGQTCKRLTTLLPLQKADTKLGVSDVFDGLDSVNQGKYTLQTMVFEPKSRTLHLRVGDLVASATKMKTVTLELPKLFAK</sequence>
<proteinExistence type="predicted"/>
<evidence type="ECO:0000259" key="2">
    <source>
        <dbReference type="Pfam" id="PF03417"/>
    </source>
</evidence>
<dbReference type="RefSeq" id="WP_168219494.1">
    <property type="nucleotide sequence ID" value="NZ_CP042425.1"/>
</dbReference>
<evidence type="ECO:0000256" key="1">
    <source>
        <dbReference type="SAM" id="SignalP"/>
    </source>
</evidence>
<dbReference type="PANTHER" id="PTHR34180:SF1">
    <property type="entry name" value="BETA-ALANYL-DOPAMINE_CARCININE HYDROLASE"/>
    <property type="match status" value="1"/>
</dbReference>
<dbReference type="InterPro" id="IPR005079">
    <property type="entry name" value="Peptidase_C45_hydrolase"/>
</dbReference>
<dbReference type="EMBL" id="CP042425">
    <property type="protein sequence ID" value="QEL21000.1"/>
    <property type="molecule type" value="Genomic_DNA"/>
</dbReference>
<name>A0A5C1APT5_9BACT</name>
<evidence type="ECO:0000313" key="4">
    <source>
        <dbReference type="Proteomes" id="UP000324974"/>
    </source>
</evidence>
<dbReference type="Pfam" id="PF03417">
    <property type="entry name" value="AAT"/>
    <property type="match status" value="1"/>
</dbReference>
<dbReference type="InterPro" id="IPR047801">
    <property type="entry name" value="Peptidase_C45"/>
</dbReference>
<gene>
    <name evidence="3" type="ORF">PX52LOC_08128</name>
</gene>
<dbReference type="GO" id="GO:0016787">
    <property type="term" value="F:hydrolase activity"/>
    <property type="evidence" value="ECO:0007669"/>
    <property type="project" value="UniProtKB-KW"/>
</dbReference>
<reference evidence="4" key="1">
    <citation type="submission" date="2019-08" db="EMBL/GenBank/DDBJ databases">
        <title>Limnoglobus roseus gen. nov., sp. nov., a novel freshwater planctomycete with a giant genome from the family Gemmataceae.</title>
        <authorList>
            <person name="Kulichevskaya I.S."/>
            <person name="Naumoff D.G."/>
            <person name="Miroshnikov K."/>
            <person name="Ivanova A."/>
            <person name="Philippov D.A."/>
            <person name="Hakobyan A."/>
            <person name="Rijpstra I.C."/>
            <person name="Sinninghe Damste J.S."/>
            <person name="Liesack W."/>
            <person name="Dedysh S.N."/>
        </authorList>
    </citation>
    <scope>NUCLEOTIDE SEQUENCE [LARGE SCALE GENOMIC DNA]</scope>
    <source>
        <strain evidence="4">PX52</strain>
    </source>
</reference>
<accession>A0A5C1APT5</accession>
<evidence type="ECO:0000313" key="3">
    <source>
        <dbReference type="EMBL" id="QEL21000.1"/>
    </source>
</evidence>
<dbReference type="InterPro" id="IPR029055">
    <property type="entry name" value="Ntn_hydrolases_N"/>
</dbReference>
<dbReference type="KEGG" id="lrs:PX52LOC_08128"/>
<protein>
    <submittedName>
        <fullName evidence="3">Choloylglycine hydrolase</fullName>
    </submittedName>
</protein>
<dbReference type="PANTHER" id="PTHR34180">
    <property type="entry name" value="PEPTIDASE C45"/>
    <property type="match status" value="1"/>
</dbReference>
<dbReference type="NCBIfam" id="NF040521">
    <property type="entry name" value="C45_proenzyme"/>
    <property type="match status" value="1"/>
</dbReference>
<dbReference type="InterPro" id="IPR047794">
    <property type="entry name" value="C45_proenzyme-like"/>
</dbReference>
<dbReference type="Gene3D" id="3.60.60.10">
    <property type="entry name" value="Penicillin V Acylase, Chain A"/>
    <property type="match status" value="1"/>
</dbReference>
<organism evidence="3 4">
    <name type="scientific">Limnoglobus roseus</name>
    <dbReference type="NCBI Taxonomy" id="2598579"/>
    <lineage>
        <taxon>Bacteria</taxon>
        <taxon>Pseudomonadati</taxon>
        <taxon>Planctomycetota</taxon>
        <taxon>Planctomycetia</taxon>
        <taxon>Gemmatales</taxon>
        <taxon>Gemmataceae</taxon>
        <taxon>Limnoglobus</taxon>
    </lineage>
</organism>
<dbReference type="Proteomes" id="UP000324974">
    <property type="component" value="Chromosome"/>
</dbReference>
<dbReference type="SUPFAM" id="SSF56235">
    <property type="entry name" value="N-terminal nucleophile aminohydrolases (Ntn hydrolases)"/>
    <property type="match status" value="1"/>
</dbReference>
<dbReference type="AlphaFoldDB" id="A0A5C1APT5"/>
<feature type="chain" id="PRO_5022684374" evidence="1">
    <location>
        <begin position="21"/>
        <end position="379"/>
    </location>
</feature>
<keyword evidence="3" id="KW-0378">Hydrolase</keyword>
<feature type="signal peptide" evidence="1">
    <location>
        <begin position="1"/>
        <end position="20"/>
    </location>
</feature>
<keyword evidence="4" id="KW-1185">Reference proteome</keyword>
<keyword evidence="1" id="KW-0732">Signal</keyword>
<feature type="domain" description="Peptidase C45 hydrolase" evidence="2">
    <location>
        <begin position="150"/>
        <end position="354"/>
    </location>
</feature>